<organism evidence="9 10">
    <name type="scientific">Wickerhamomyces pijperi</name>
    <name type="common">Yeast</name>
    <name type="synonym">Pichia pijperi</name>
    <dbReference type="NCBI Taxonomy" id="599730"/>
    <lineage>
        <taxon>Eukaryota</taxon>
        <taxon>Fungi</taxon>
        <taxon>Dikarya</taxon>
        <taxon>Ascomycota</taxon>
        <taxon>Saccharomycotina</taxon>
        <taxon>Saccharomycetes</taxon>
        <taxon>Phaffomycetales</taxon>
        <taxon>Wickerhamomycetaceae</taxon>
        <taxon>Wickerhamomyces</taxon>
    </lineage>
</organism>
<feature type="transmembrane region" description="Helical" evidence="7">
    <location>
        <begin position="6"/>
        <end position="27"/>
    </location>
</feature>
<evidence type="ECO:0000256" key="6">
    <source>
        <dbReference type="ARBA" id="ARBA00023136"/>
    </source>
</evidence>
<dbReference type="PANTHER" id="PTHR48022">
    <property type="entry name" value="PLASTIDIC GLUCOSE TRANSPORTER 4"/>
    <property type="match status" value="1"/>
</dbReference>
<proteinExistence type="inferred from homology"/>
<protein>
    <recommendedName>
        <fullName evidence="8">Major facilitator superfamily (MFS) profile domain-containing protein</fullName>
    </recommendedName>
</protein>
<comment type="caution">
    <text evidence="9">The sequence shown here is derived from an EMBL/GenBank/DDBJ whole genome shotgun (WGS) entry which is preliminary data.</text>
</comment>
<keyword evidence="3" id="KW-0813">Transport</keyword>
<dbReference type="OrthoDB" id="8120565at2759"/>
<keyword evidence="6 7" id="KW-0472">Membrane</keyword>
<dbReference type="PROSITE" id="PS50850">
    <property type="entry name" value="MFS"/>
    <property type="match status" value="1"/>
</dbReference>
<evidence type="ECO:0000256" key="2">
    <source>
        <dbReference type="ARBA" id="ARBA00010992"/>
    </source>
</evidence>
<feature type="transmembrane region" description="Helical" evidence="7">
    <location>
        <begin position="39"/>
        <end position="61"/>
    </location>
</feature>
<reference evidence="9" key="2">
    <citation type="submission" date="2021-01" db="EMBL/GenBank/DDBJ databases">
        <authorList>
            <person name="Schikora-Tamarit M.A."/>
        </authorList>
    </citation>
    <scope>NUCLEOTIDE SEQUENCE</scope>
    <source>
        <strain evidence="9">CBS2887</strain>
    </source>
</reference>
<dbReference type="EMBL" id="JAEUBG010004526">
    <property type="protein sequence ID" value="KAH3681236.1"/>
    <property type="molecule type" value="Genomic_DNA"/>
</dbReference>
<name>A0A9P8PZJ9_WICPI</name>
<evidence type="ECO:0000313" key="9">
    <source>
        <dbReference type="EMBL" id="KAH3681236.1"/>
    </source>
</evidence>
<dbReference type="PRINTS" id="PR00171">
    <property type="entry name" value="SUGRTRNSPORT"/>
</dbReference>
<dbReference type="Pfam" id="PF00083">
    <property type="entry name" value="Sugar_tr"/>
    <property type="match status" value="1"/>
</dbReference>
<dbReference type="AlphaFoldDB" id="A0A9P8PZJ9"/>
<evidence type="ECO:0000256" key="4">
    <source>
        <dbReference type="ARBA" id="ARBA00022692"/>
    </source>
</evidence>
<comment type="subcellular location">
    <subcellularLocation>
        <location evidence="1">Membrane</location>
        <topology evidence="1">Multi-pass membrane protein</topology>
    </subcellularLocation>
</comment>
<dbReference type="GO" id="GO:0016020">
    <property type="term" value="C:membrane"/>
    <property type="evidence" value="ECO:0007669"/>
    <property type="project" value="UniProtKB-SubCell"/>
</dbReference>
<reference evidence="9" key="1">
    <citation type="journal article" date="2021" name="Open Biol.">
        <title>Shared evolutionary footprints suggest mitochondrial oxidative damage underlies multiple complex I losses in fungi.</title>
        <authorList>
            <person name="Schikora-Tamarit M.A."/>
            <person name="Marcet-Houben M."/>
            <person name="Nosek J."/>
            <person name="Gabaldon T."/>
        </authorList>
    </citation>
    <scope>NUCLEOTIDE SEQUENCE</scope>
    <source>
        <strain evidence="9">CBS2887</strain>
    </source>
</reference>
<dbReference type="PANTHER" id="PTHR48022:SF6">
    <property type="entry name" value="MSTA PROTEIN-RELATED"/>
    <property type="match status" value="1"/>
</dbReference>
<keyword evidence="5 7" id="KW-1133">Transmembrane helix</keyword>
<evidence type="ECO:0000256" key="5">
    <source>
        <dbReference type="ARBA" id="ARBA00022989"/>
    </source>
</evidence>
<evidence type="ECO:0000313" key="10">
    <source>
        <dbReference type="Proteomes" id="UP000774326"/>
    </source>
</evidence>
<keyword evidence="4 7" id="KW-0812">Transmembrane</keyword>
<dbReference type="Proteomes" id="UP000774326">
    <property type="component" value="Unassembled WGS sequence"/>
</dbReference>
<dbReference type="InterPro" id="IPR005828">
    <property type="entry name" value="MFS_sugar_transport-like"/>
</dbReference>
<feature type="domain" description="Major facilitator superfamily (MFS) profile" evidence="8">
    <location>
        <begin position="1"/>
        <end position="71"/>
    </location>
</feature>
<dbReference type="InterPro" id="IPR050360">
    <property type="entry name" value="MFS_Sugar_Transporters"/>
</dbReference>
<gene>
    <name evidence="9" type="ORF">WICPIJ_007802</name>
</gene>
<evidence type="ECO:0000256" key="7">
    <source>
        <dbReference type="SAM" id="Phobius"/>
    </source>
</evidence>
<dbReference type="SUPFAM" id="SSF103473">
    <property type="entry name" value="MFS general substrate transporter"/>
    <property type="match status" value="1"/>
</dbReference>
<keyword evidence="10" id="KW-1185">Reference proteome</keyword>
<dbReference type="InterPro" id="IPR036259">
    <property type="entry name" value="MFS_trans_sf"/>
</dbReference>
<evidence type="ECO:0000259" key="8">
    <source>
        <dbReference type="PROSITE" id="PS50850"/>
    </source>
</evidence>
<evidence type="ECO:0000256" key="1">
    <source>
        <dbReference type="ARBA" id="ARBA00004141"/>
    </source>
</evidence>
<dbReference type="InterPro" id="IPR003663">
    <property type="entry name" value="Sugar/inositol_transpt"/>
</dbReference>
<comment type="similarity">
    <text evidence="2">Belongs to the major facilitator superfamily. Sugar transporter (TC 2.A.1.1) family.</text>
</comment>
<accession>A0A9P8PZJ9</accession>
<evidence type="ECO:0000256" key="3">
    <source>
        <dbReference type="ARBA" id="ARBA00022448"/>
    </source>
</evidence>
<sequence length="71" mass="7762">VGRRPLMIYGALGMVVCQFIVAIAGVVDGDNHKTVSDMIAFICIYIFFFASTWGPGAWVIIGEIFPLPIRS</sequence>
<feature type="non-terminal residue" evidence="9">
    <location>
        <position position="1"/>
    </location>
</feature>
<dbReference type="InterPro" id="IPR020846">
    <property type="entry name" value="MFS_dom"/>
</dbReference>
<dbReference type="GO" id="GO:0005351">
    <property type="term" value="F:carbohydrate:proton symporter activity"/>
    <property type="evidence" value="ECO:0007669"/>
    <property type="project" value="TreeGrafter"/>
</dbReference>
<dbReference type="Gene3D" id="1.20.1250.20">
    <property type="entry name" value="MFS general substrate transporter like domains"/>
    <property type="match status" value="1"/>
</dbReference>